<protein>
    <submittedName>
        <fullName evidence="1">Uncharacterized protein</fullName>
    </submittedName>
</protein>
<evidence type="ECO:0000313" key="2">
    <source>
        <dbReference type="Proteomes" id="UP000010798"/>
    </source>
</evidence>
<keyword evidence="2" id="KW-1185">Reference proteome</keyword>
<evidence type="ECO:0000313" key="1">
    <source>
        <dbReference type="EMBL" id="AGA31257.1"/>
    </source>
</evidence>
<organism evidence="1 2">
    <name type="scientific">Singulisphaera acidiphila (strain ATCC BAA-1392 / DSM 18658 / VKM B-2454 / MOB10)</name>
    <dbReference type="NCBI Taxonomy" id="886293"/>
    <lineage>
        <taxon>Bacteria</taxon>
        <taxon>Pseudomonadati</taxon>
        <taxon>Planctomycetota</taxon>
        <taxon>Planctomycetia</taxon>
        <taxon>Isosphaerales</taxon>
        <taxon>Isosphaeraceae</taxon>
        <taxon>Singulisphaera</taxon>
    </lineage>
</organism>
<dbReference type="Proteomes" id="UP000010798">
    <property type="component" value="Chromosome"/>
</dbReference>
<accession>L0DPT0</accession>
<dbReference type="AlphaFoldDB" id="L0DPT0"/>
<dbReference type="EMBL" id="CP003364">
    <property type="protein sequence ID" value="AGA31257.1"/>
    <property type="molecule type" value="Genomic_DNA"/>
</dbReference>
<proteinExistence type="predicted"/>
<dbReference type="HOGENOM" id="CLU_3103832_0_0_0"/>
<name>L0DPT0_SINAD</name>
<reference evidence="1 2" key="1">
    <citation type="submission" date="2012-02" db="EMBL/GenBank/DDBJ databases">
        <title>Complete sequence of chromosome of Singulisphaera acidiphila DSM 18658.</title>
        <authorList>
            <consortium name="US DOE Joint Genome Institute (JGI-PGF)"/>
            <person name="Lucas S."/>
            <person name="Copeland A."/>
            <person name="Lapidus A."/>
            <person name="Glavina del Rio T."/>
            <person name="Dalin E."/>
            <person name="Tice H."/>
            <person name="Bruce D."/>
            <person name="Goodwin L."/>
            <person name="Pitluck S."/>
            <person name="Peters L."/>
            <person name="Ovchinnikova G."/>
            <person name="Chertkov O."/>
            <person name="Kyrpides N."/>
            <person name="Mavromatis K."/>
            <person name="Ivanova N."/>
            <person name="Brettin T."/>
            <person name="Detter J.C."/>
            <person name="Han C."/>
            <person name="Larimer F."/>
            <person name="Land M."/>
            <person name="Hauser L."/>
            <person name="Markowitz V."/>
            <person name="Cheng J.-F."/>
            <person name="Hugenholtz P."/>
            <person name="Woyke T."/>
            <person name="Wu D."/>
            <person name="Tindall B."/>
            <person name="Pomrenke H."/>
            <person name="Brambilla E."/>
            <person name="Klenk H.-P."/>
            <person name="Eisen J.A."/>
        </authorList>
    </citation>
    <scope>NUCLEOTIDE SEQUENCE [LARGE SCALE GENOMIC DNA]</scope>
    <source>
        <strain evidence="2">ATCC BAA-1392 / DSM 18658 / VKM B-2454 / MOB10</strain>
    </source>
</reference>
<dbReference type="KEGG" id="saci:Sinac_7209"/>
<sequence length="51" mass="5931">MAFLAFSSDGISVWIPTHLICFLFPRGEQAPWELADLPRKPCSRRLSTRRR</sequence>
<gene>
    <name evidence="1" type="ordered locus">Sinac_7209</name>
</gene>